<dbReference type="EMBL" id="KN834863">
    <property type="protein sequence ID" value="KIK51435.1"/>
    <property type="molecule type" value="Genomic_DNA"/>
</dbReference>
<dbReference type="Proteomes" id="UP000053593">
    <property type="component" value="Unassembled WGS sequence"/>
</dbReference>
<keyword evidence="2" id="KW-1185">Reference proteome</keyword>
<evidence type="ECO:0000313" key="2">
    <source>
        <dbReference type="Proteomes" id="UP000053593"/>
    </source>
</evidence>
<gene>
    <name evidence="1" type="ORF">GYMLUDRAFT_181407</name>
</gene>
<dbReference type="HOGENOM" id="CLU_2941952_0_0_1"/>
<proteinExistence type="predicted"/>
<evidence type="ECO:0000313" key="1">
    <source>
        <dbReference type="EMBL" id="KIK51435.1"/>
    </source>
</evidence>
<protein>
    <submittedName>
        <fullName evidence="1">Uncharacterized protein</fullName>
    </submittedName>
</protein>
<organism evidence="1 2">
    <name type="scientific">Collybiopsis luxurians FD-317 M1</name>
    <dbReference type="NCBI Taxonomy" id="944289"/>
    <lineage>
        <taxon>Eukaryota</taxon>
        <taxon>Fungi</taxon>
        <taxon>Dikarya</taxon>
        <taxon>Basidiomycota</taxon>
        <taxon>Agaricomycotina</taxon>
        <taxon>Agaricomycetes</taxon>
        <taxon>Agaricomycetidae</taxon>
        <taxon>Agaricales</taxon>
        <taxon>Marasmiineae</taxon>
        <taxon>Omphalotaceae</taxon>
        <taxon>Collybiopsis</taxon>
        <taxon>Collybiopsis luxurians</taxon>
    </lineage>
</organism>
<sequence length="60" mass="7128">MNIACCWIPLDAEYKAALKYMNKCWYQQAVEHLHQLVIQQLFKMHKMNILQTGKVPIYST</sequence>
<accession>A0A0D0AMH0</accession>
<name>A0A0D0AMH0_9AGAR</name>
<reference evidence="1 2" key="1">
    <citation type="submission" date="2014-04" db="EMBL/GenBank/DDBJ databases">
        <title>Evolutionary Origins and Diversification of the Mycorrhizal Mutualists.</title>
        <authorList>
            <consortium name="DOE Joint Genome Institute"/>
            <consortium name="Mycorrhizal Genomics Consortium"/>
            <person name="Kohler A."/>
            <person name="Kuo A."/>
            <person name="Nagy L.G."/>
            <person name="Floudas D."/>
            <person name="Copeland A."/>
            <person name="Barry K.W."/>
            <person name="Cichocki N."/>
            <person name="Veneault-Fourrey C."/>
            <person name="LaButti K."/>
            <person name="Lindquist E.A."/>
            <person name="Lipzen A."/>
            <person name="Lundell T."/>
            <person name="Morin E."/>
            <person name="Murat C."/>
            <person name="Riley R."/>
            <person name="Ohm R."/>
            <person name="Sun H."/>
            <person name="Tunlid A."/>
            <person name="Henrissat B."/>
            <person name="Grigoriev I.V."/>
            <person name="Hibbett D.S."/>
            <person name="Martin F."/>
        </authorList>
    </citation>
    <scope>NUCLEOTIDE SEQUENCE [LARGE SCALE GENOMIC DNA]</scope>
    <source>
        <strain evidence="1 2">FD-317 M1</strain>
    </source>
</reference>
<dbReference type="OrthoDB" id="2676448at2759"/>
<dbReference type="AlphaFoldDB" id="A0A0D0AMH0"/>